<evidence type="ECO:0000313" key="3">
    <source>
        <dbReference type="EMBL" id="SLM31924.1"/>
    </source>
</evidence>
<feature type="compositionally biased region" description="Low complexity" evidence="1">
    <location>
        <begin position="20"/>
        <end position="31"/>
    </location>
</feature>
<reference evidence="3 4" key="1">
    <citation type="submission" date="2017-03" db="EMBL/GenBank/DDBJ databases">
        <authorList>
            <person name="Afonso C.L."/>
            <person name="Miller P.J."/>
            <person name="Scott M.A."/>
            <person name="Spackman E."/>
            <person name="Goraichik I."/>
            <person name="Dimitrov K.M."/>
            <person name="Suarez D.L."/>
            <person name="Swayne D.E."/>
        </authorList>
    </citation>
    <scope>NUCLEOTIDE SEQUENCE [LARGE SCALE GENOMIC DNA]</scope>
    <source>
        <strain evidence="3">PRJEB14757</strain>
    </source>
</reference>
<sequence>MKNSPKTKKDKNSSNHQQKFQISSQPFSISSPIPLPETLEHYDRILPGSAERIFSLVEKQSAHRQALELKVIESDIFNSKCGLLCGFIIGIATVLSGAYCILQGHDFGGAFIGGAGLTGLVSVFVYGSKTRAKERENQK</sequence>
<name>A0A1W1HHG3_9BACT</name>
<feature type="transmembrane region" description="Helical" evidence="2">
    <location>
        <begin position="107"/>
        <end position="127"/>
    </location>
</feature>
<dbReference type="RefSeq" id="WP_080797842.1">
    <property type="nucleotide sequence ID" value="NZ_LT828540.1"/>
</dbReference>
<evidence type="ECO:0000256" key="1">
    <source>
        <dbReference type="SAM" id="MobiDB-lite"/>
    </source>
</evidence>
<keyword evidence="2" id="KW-0472">Membrane</keyword>
<feature type="region of interest" description="Disordered" evidence="1">
    <location>
        <begin position="1"/>
        <end position="31"/>
    </location>
</feature>
<dbReference type="AlphaFoldDB" id="A0A1W1HHG3"/>
<feature type="transmembrane region" description="Helical" evidence="2">
    <location>
        <begin position="81"/>
        <end position="101"/>
    </location>
</feature>
<proteinExistence type="predicted"/>
<dbReference type="Pfam" id="PF10097">
    <property type="entry name" value="DUF2335"/>
    <property type="match status" value="1"/>
</dbReference>
<evidence type="ECO:0000256" key="2">
    <source>
        <dbReference type="SAM" id="Phobius"/>
    </source>
</evidence>
<evidence type="ECO:0008006" key="5">
    <source>
        <dbReference type="Google" id="ProtNLM"/>
    </source>
</evidence>
<dbReference type="EMBL" id="FWEV01000292">
    <property type="protein sequence ID" value="SLM31924.1"/>
    <property type="molecule type" value="Genomic_DNA"/>
</dbReference>
<keyword evidence="4" id="KW-1185">Reference proteome</keyword>
<dbReference type="Proteomes" id="UP000191931">
    <property type="component" value="Unassembled WGS sequence"/>
</dbReference>
<dbReference type="OrthoDB" id="9182865at2"/>
<dbReference type="STRING" id="1246637.MTBBW1_50047"/>
<keyword evidence="2" id="KW-1133">Transmembrane helix</keyword>
<keyword evidence="2" id="KW-0812">Transmembrane</keyword>
<dbReference type="InterPro" id="IPR019284">
    <property type="entry name" value="RP532"/>
</dbReference>
<gene>
    <name evidence="3" type="ORF">MTBBW1_50047</name>
</gene>
<evidence type="ECO:0000313" key="4">
    <source>
        <dbReference type="Proteomes" id="UP000191931"/>
    </source>
</evidence>
<accession>A0A1W1HHG3</accession>
<organism evidence="3 4">
    <name type="scientific">Desulfamplus magnetovallimortis</name>
    <dbReference type="NCBI Taxonomy" id="1246637"/>
    <lineage>
        <taxon>Bacteria</taxon>
        <taxon>Pseudomonadati</taxon>
        <taxon>Thermodesulfobacteriota</taxon>
        <taxon>Desulfobacteria</taxon>
        <taxon>Desulfobacterales</taxon>
        <taxon>Desulfobacteraceae</taxon>
        <taxon>Desulfamplus</taxon>
    </lineage>
</organism>
<protein>
    <recommendedName>
        <fullName evidence="5">DUF2335 domain-containing protein</fullName>
    </recommendedName>
</protein>